<feature type="repeat" description="WD" evidence="6">
    <location>
        <begin position="231"/>
        <end position="266"/>
    </location>
</feature>
<dbReference type="GO" id="GO:0031080">
    <property type="term" value="C:nuclear pore outer ring"/>
    <property type="evidence" value="ECO:0007669"/>
    <property type="project" value="TreeGrafter"/>
</dbReference>
<reference evidence="7" key="2">
    <citation type="submission" date="2021-04" db="EMBL/GenBank/DDBJ databases">
        <authorList>
            <person name="Podell S."/>
        </authorList>
    </citation>
    <scope>NUCLEOTIDE SEQUENCE</scope>
    <source>
        <strain evidence="7">Hildebrandi</strain>
    </source>
</reference>
<accession>A0A9K3L043</accession>
<keyword evidence="5" id="KW-0539">Nucleus</keyword>
<evidence type="ECO:0000313" key="7">
    <source>
        <dbReference type="EMBL" id="KAG7352335.1"/>
    </source>
</evidence>
<dbReference type="GO" id="GO:0005198">
    <property type="term" value="F:structural molecule activity"/>
    <property type="evidence" value="ECO:0007669"/>
    <property type="project" value="InterPro"/>
</dbReference>
<proteinExistence type="predicted"/>
<evidence type="ECO:0000313" key="8">
    <source>
        <dbReference type="Proteomes" id="UP000693970"/>
    </source>
</evidence>
<keyword evidence="3 6" id="KW-0853">WD repeat</keyword>
<organism evidence="7 8">
    <name type="scientific">Nitzschia inconspicua</name>
    <dbReference type="NCBI Taxonomy" id="303405"/>
    <lineage>
        <taxon>Eukaryota</taxon>
        <taxon>Sar</taxon>
        <taxon>Stramenopiles</taxon>
        <taxon>Ochrophyta</taxon>
        <taxon>Bacillariophyta</taxon>
        <taxon>Bacillariophyceae</taxon>
        <taxon>Bacillariophycidae</taxon>
        <taxon>Bacillariales</taxon>
        <taxon>Bacillariaceae</taxon>
        <taxon>Nitzschia</taxon>
    </lineage>
</organism>
<dbReference type="PROSITE" id="PS50082">
    <property type="entry name" value="WD_REPEATS_2"/>
    <property type="match status" value="1"/>
</dbReference>
<evidence type="ECO:0000256" key="2">
    <source>
        <dbReference type="ARBA" id="ARBA00022448"/>
    </source>
</evidence>
<dbReference type="PANTHER" id="PTHR11024:SF2">
    <property type="entry name" value="PROTEIN SEC13 HOMOLOG"/>
    <property type="match status" value="1"/>
</dbReference>
<dbReference type="GO" id="GO:0006606">
    <property type="term" value="P:protein import into nucleus"/>
    <property type="evidence" value="ECO:0007669"/>
    <property type="project" value="TreeGrafter"/>
</dbReference>
<evidence type="ECO:0000256" key="5">
    <source>
        <dbReference type="ARBA" id="ARBA00023242"/>
    </source>
</evidence>
<dbReference type="InterPro" id="IPR001680">
    <property type="entry name" value="WD40_rpt"/>
</dbReference>
<dbReference type="Pfam" id="PF00400">
    <property type="entry name" value="WD40"/>
    <property type="match status" value="5"/>
</dbReference>
<keyword evidence="2" id="KW-0813">Transport</keyword>
<comment type="caution">
    <text evidence="7">The sequence shown here is derived from an EMBL/GenBank/DDBJ whole genome shotgun (WGS) entry which is preliminary data.</text>
</comment>
<keyword evidence="4" id="KW-0677">Repeat</keyword>
<dbReference type="Proteomes" id="UP000693970">
    <property type="component" value="Unassembled WGS sequence"/>
</dbReference>
<evidence type="ECO:0000256" key="6">
    <source>
        <dbReference type="PROSITE-ProRule" id="PRU00221"/>
    </source>
</evidence>
<gene>
    <name evidence="7" type="ORF">IV203_008383</name>
</gene>
<dbReference type="AlphaFoldDB" id="A0A9K3L043"/>
<dbReference type="GO" id="GO:0030127">
    <property type="term" value="C:COPII vesicle coat"/>
    <property type="evidence" value="ECO:0007669"/>
    <property type="project" value="TreeGrafter"/>
</dbReference>
<evidence type="ECO:0000256" key="1">
    <source>
        <dbReference type="ARBA" id="ARBA00004123"/>
    </source>
</evidence>
<dbReference type="OrthoDB" id="364224at2759"/>
<keyword evidence="8" id="KW-1185">Reference proteome</keyword>
<dbReference type="SMART" id="SM00320">
    <property type="entry name" value="WD40"/>
    <property type="match status" value="6"/>
</dbReference>
<comment type="subcellular location">
    <subcellularLocation>
        <location evidence="1">Nucleus</location>
    </subcellularLocation>
</comment>
<reference evidence="7" key="1">
    <citation type="journal article" date="2021" name="Sci. Rep.">
        <title>Diploid genomic architecture of Nitzschia inconspicua, an elite biomass production diatom.</title>
        <authorList>
            <person name="Oliver A."/>
            <person name="Podell S."/>
            <person name="Pinowska A."/>
            <person name="Traller J.C."/>
            <person name="Smith S.R."/>
            <person name="McClure R."/>
            <person name="Beliaev A."/>
            <person name="Bohutskyi P."/>
            <person name="Hill E.A."/>
            <person name="Rabines A."/>
            <person name="Zheng H."/>
            <person name="Allen L.Z."/>
            <person name="Kuo A."/>
            <person name="Grigoriev I.V."/>
            <person name="Allen A.E."/>
            <person name="Hazlebeck D."/>
            <person name="Allen E.E."/>
        </authorList>
    </citation>
    <scope>NUCLEOTIDE SEQUENCE</scope>
    <source>
        <strain evidence="7">Hildebrandi</strain>
    </source>
</reference>
<sequence>MAHATAVIPAANDAPEGLVLIDTQHEDLVHDAQLDYYGCKLATCSSDRTIKIYDVSESSSELSATLQGHEGPVWQVSWAHPQFGVILASCSFDGGVLIHRESRPRSWEILYAGRQLHESSVNSVAFSPPEFGLMVAAASSDGRVSVLAHQPDNSWSISYIQDNALGVNSVSWVPAGAYHNPEAVAAGTSPDGASDQPRLVTGGCDNAIRFWVQEASSGQWVEDTSCPVSKDLGHTDWVRDVAWAPAIMPNVNMVASCSEDRTVLIWTQRGHGEPWKAMLLHTFDAPVWRVSWSLTGHILAVSSGDSDVALWKKGMDGVWHQMESIQDGGASGQEG</sequence>
<dbReference type="PANTHER" id="PTHR11024">
    <property type="entry name" value="NUCLEAR PORE COMPLEX PROTEIN SEC13 / SEH1 FAMILY MEMBER"/>
    <property type="match status" value="1"/>
</dbReference>
<evidence type="ECO:0000256" key="4">
    <source>
        <dbReference type="ARBA" id="ARBA00022737"/>
    </source>
</evidence>
<dbReference type="InterPro" id="IPR037363">
    <property type="entry name" value="Sec13/Seh1_fam"/>
</dbReference>
<name>A0A9K3L043_9STRA</name>
<dbReference type="EMBL" id="JAGRRH010000017">
    <property type="protein sequence ID" value="KAG7352335.1"/>
    <property type="molecule type" value="Genomic_DNA"/>
</dbReference>
<protein>
    <submittedName>
        <fullName evidence="7">WD repeat-containing protein</fullName>
    </submittedName>
</protein>
<evidence type="ECO:0000256" key="3">
    <source>
        <dbReference type="ARBA" id="ARBA00022574"/>
    </source>
</evidence>
<dbReference type="GO" id="GO:0090114">
    <property type="term" value="P:COPII-coated vesicle budding"/>
    <property type="evidence" value="ECO:0007669"/>
    <property type="project" value="TreeGrafter"/>
</dbReference>